<evidence type="ECO:0000259" key="5">
    <source>
        <dbReference type="PROSITE" id="PS50931"/>
    </source>
</evidence>
<keyword evidence="7" id="KW-1185">Reference proteome</keyword>
<protein>
    <submittedName>
        <fullName evidence="6">LysR family transcriptional regulator</fullName>
    </submittedName>
</protein>
<feature type="domain" description="HTH lysR-type" evidence="5">
    <location>
        <begin position="1"/>
        <end position="58"/>
    </location>
</feature>
<accession>A0ABS3LW41</accession>
<dbReference type="SUPFAM" id="SSF53850">
    <property type="entry name" value="Periplasmic binding protein-like II"/>
    <property type="match status" value="1"/>
</dbReference>
<dbReference type="Pfam" id="PF00126">
    <property type="entry name" value="HTH_1"/>
    <property type="match status" value="1"/>
</dbReference>
<name>A0ABS3LW41_9PROT</name>
<keyword evidence="4" id="KW-0804">Transcription</keyword>
<evidence type="ECO:0000313" key="6">
    <source>
        <dbReference type="EMBL" id="MBO1360119.1"/>
    </source>
</evidence>
<evidence type="ECO:0000256" key="3">
    <source>
        <dbReference type="ARBA" id="ARBA00023125"/>
    </source>
</evidence>
<dbReference type="PANTHER" id="PTHR30346">
    <property type="entry name" value="TRANSCRIPTIONAL DUAL REGULATOR HCAR-RELATED"/>
    <property type="match status" value="1"/>
</dbReference>
<dbReference type="Gene3D" id="3.40.190.10">
    <property type="entry name" value="Periplasmic binding protein-like II"/>
    <property type="match status" value="2"/>
</dbReference>
<dbReference type="CDD" id="cd08445">
    <property type="entry name" value="PBP2_BenM_CatM_CatR"/>
    <property type="match status" value="1"/>
</dbReference>
<comment type="similarity">
    <text evidence="1">Belongs to the LysR transcriptional regulatory family.</text>
</comment>
<comment type="caution">
    <text evidence="6">The sequence shown here is derived from an EMBL/GenBank/DDBJ whole genome shotgun (WGS) entry which is preliminary data.</text>
</comment>
<evidence type="ECO:0000256" key="1">
    <source>
        <dbReference type="ARBA" id="ARBA00009437"/>
    </source>
</evidence>
<dbReference type="PROSITE" id="PS50931">
    <property type="entry name" value="HTH_LYSR"/>
    <property type="match status" value="1"/>
</dbReference>
<dbReference type="Proteomes" id="UP000664771">
    <property type="component" value="Unassembled WGS sequence"/>
</dbReference>
<dbReference type="EMBL" id="JAFVMF010000009">
    <property type="protein sequence ID" value="MBO1360119.1"/>
    <property type="molecule type" value="Genomic_DNA"/>
</dbReference>
<dbReference type="PRINTS" id="PR00039">
    <property type="entry name" value="HTHLYSR"/>
</dbReference>
<dbReference type="InterPro" id="IPR036388">
    <property type="entry name" value="WH-like_DNA-bd_sf"/>
</dbReference>
<gene>
    <name evidence="6" type="ORF">J2D73_09950</name>
</gene>
<keyword evidence="2" id="KW-0805">Transcription regulation</keyword>
<evidence type="ECO:0000256" key="2">
    <source>
        <dbReference type="ARBA" id="ARBA00023015"/>
    </source>
</evidence>
<dbReference type="InterPro" id="IPR005119">
    <property type="entry name" value="LysR_subst-bd"/>
</dbReference>
<sequence>MDLRVLRSFVTVAEERNFTRAAERLHIAQPPLSRQIQQLEAEIGALLIDRSQRPLSLTSVGWLVYEQAQRLLGQLNTMQEVLSRAIGAEKRHFALGFVSSTMFARLPTLIRGFRRRAQSVELTMSELVTLDQVAALKEGRIDIGFGRIRVEDSAIRRIVLREERLVVAMPELHAPEDPDARVSLQELARLPLIAYPRFPRPSYADQVLAVFHDHDLVPRVAHEARELQSAIGLVAAEEGICIVPESVRRSQMDGVCYRELVEEASSPIIMSYRSGDQSPELVVMAHTIKEIYSDLGYPIPDGIQTLAGTGPAFT</sequence>
<reference evidence="6 7" key="1">
    <citation type="submission" date="2021-03" db="EMBL/GenBank/DDBJ databases">
        <title>The complete genome sequence of Acetobacter sacchari TBRC 11175.</title>
        <authorList>
            <person name="Charoenyingcharoen P."/>
            <person name="Yukphan P."/>
        </authorList>
    </citation>
    <scope>NUCLEOTIDE SEQUENCE [LARGE SCALE GENOMIC DNA]</scope>
    <source>
        <strain evidence="6 7">TBRC 11175</strain>
    </source>
</reference>
<dbReference type="InterPro" id="IPR000847">
    <property type="entry name" value="LysR_HTH_N"/>
</dbReference>
<keyword evidence="3" id="KW-0238">DNA-binding</keyword>
<evidence type="ECO:0000313" key="7">
    <source>
        <dbReference type="Proteomes" id="UP000664771"/>
    </source>
</evidence>
<dbReference type="SUPFAM" id="SSF46785">
    <property type="entry name" value="Winged helix' DNA-binding domain"/>
    <property type="match status" value="1"/>
</dbReference>
<evidence type="ECO:0000256" key="4">
    <source>
        <dbReference type="ARBA" id="ARBA00023163"/>
    </source>
</evidence>
<dbReference type="PANTHER" id="PTHR30346:SF17">
    <property type="entry name" value="LYSR FAMILY TRANSCRIPTIONAL REGULATOR"/>
    <property type="match status" value="1"/>
</dbReference>
<dbReference type="InterPro" id="IPR036390">
    <property type="entry name" value="WH_DNA-bd_sf"/>
</dbReference>
<organism evidence="6 7">
    <name type="scientific">Acetobacter sacchari</name>
    <dbReference type="NCBI Taxonomy" id="2661687"/>
    <lineage>
        <taxon>Bacteria</taxon>
        <taxon>Pseudomonadati</taxon>
        <taxon>Pseudomonadota</taxon>
        <taxon>Alphaproteobacteria</taxon>
        <taxon>Acetobacterales</taxon>
        <taxon>Acetobacteraceae</taxon>
        <taxon>Acetobacter</taxon>
    </lineage>
</organism>
<dbReference type="Gene3D" id="1.10.10.10">
    <property type="entry name" value="Winged helix-like DNA-binding domain superfamily/Winged helix DNA-binding domain"/>
    <property type="match status" value="1"/>
</dbReference>
<dbReference type="Pfam" id="PF03466">
    <property type="entry name" value="LysR_substrate"/>
    <property type="match status" value="1"/>
</dbReference>
<proteinExistence type="inferred from homology"/>